<evidence type="ECO:0000256" key="9">
    <source>
        <dbReference type="ARBA" id="ARBA00023134"/>
    </source>
</evidence>
<dbReference type="EMBL" id="CP031093">
    <property type="protein sequence ID" value="QCF24472.1"/>
    <property type="molecule type" value="Genomic_DNA"/>
</dbReference>
<evidence type="ECO:0000259" key="12">
    <source>
        <dbReference type="PROSITE" id="PS51709"/>
    </source>
</evidence>
<keyword evidence="14" id="KW-1185">Reference proteome</keyword>
<evidence type="ECO:0000256" key="3">
    <source>
        <dbReference type="ARBA" id="ARBA00022694"/>
    </source>
</evidence>
<proteinExistence type="inferred from homology"/>
<dbReference type="PROSITE" id="PS51709">
    <property type="entry name" value="G_TRME"/>
    <property type="match status" value="1"/>
</dbReference>
<dbReference type="InterPro" id="IPR027368">
    <property type="entry name" value="MnmE_dom2"/>
</dbReference>
<evidence type="ECO:0000256" key="8">
    <source>
        <dbReference type="ARBA" id="ARBA00022958"/>
    </source>
</evidence>
<feature type="binding site" evidence="10">
    <location>
        <position position="25"/>
    </location>
    <ligand>
        <name>(6S)-5-formyl-5,6,7,8-tetrahydrofolate</name>
        <dbReference type="ChEBI" id="CHEBI:57457"/>
    </ligand>
</feature>
<dbReference type="NCBIfam" id="TIGR00231">
    <property type="entry name" value="small_GTP"/>
    <property type="match status" value="1"/>
</dbReference>
<dbReference type="CDD" id="cd04164">
    <property type="entry name" value="trmE"/>
    <property type="match status" value="1"/>
</dbReference>
<protein>
    <recommendedName>
        <fullName evidence="10">tRNA modification GTPase MnmE</fullName>
        <ecNumber evidence="10">3.6.-.-</ecNumber>
    </recommendedName>
</protein>
<dbReference type="NCBIfam" id="NF003661">
    <property type="entry name" value="PRK05291.1-3"/>
    <property type="match status" value="1"/>
</dbReference>
<dbReference type="InterPro" id="IPR005225">
    <property type="entry name" value="Small_GTP-bd"/>
</dbReference>
<dbReference type="InterPro" id="IPR031168">
    <property type="entry name" value="G_TrmE"/>
</dbReference>
<sequence length="465" mass="49543">MSAPALDTIAAVATAPGRAGVGIVRVSGPQAETIARQMLGFKPQPRYAHYGPFRDTEGQELDEGIALFFPGPHSFTGEDVLELQGHGGPIVMDLLLNAVCASGARLARPGEFSERAFLNDKMDLAQAEAIADLIDSSSEQAARCAVRSLQGEFSRRILSLVDRLIALRIYVEAAIDFPEEEIDFLADGKVATDIEGLLEELDGIAREARQGSLLREGMNVVIAGRPNAGKSSLLNALAGREAAIVTAVEGTTRDVLREHIHIDGMPLHIVDTAGLRYSSDEVERIGIERAWNEIDKADRILLLIDSVAGPDAGMSGVNVLDAVWQGLDVGIRKQLPPGVPVTLVRNKTDQSGEAPGLTYLDELPVLRLSAKTGEGLEALRAHLKASMGFEASLEGGFLARRRHLDALERARSAVTAGQAQLAGTGAGELLAEDLRVAQECLGEITGTVTPDELLGHIFSSFCIGK</sequence>
<dbReference type="Gene3D" id="3.30.1360.120">
    <property type="entry name" value="Probable tRNA modification gtpase trme, domain 1"/>
    <property type="match status" value="1"/>
</dbReference>
<dbReference type="OrthoDB" id="9805918at2"/>
<feature type="binding site" evidence="10">
    <location>
        <position position="252"/>
    </location>
    <ligand>
        <name>Mg(2+)</name>
        <dbReference type="ChEBI" id="CHEBI:18420"/>
    </ligand>
</feature>
<comment type="cofactor">
    <cofactor evidence="10">
        <name>K(+)</name>
        <dbReference type="ChEBI" id="CHEBI:29103"/>
    </cofactor>
    <text evidence="10">Binds 1 potassium ion per subunit.</text>
</comment>
<accession>A0A4P7XEG0</accession>
<feature type="binding site" evidence="10">
    <location>
        <position position="82"/>
    </location>
    <ligand>
        <name>(6S)-5-formyl-5,6,7,8-tetrahydrofolate</name>
        <dbReference type="ChEBI" id="CHEBI:57457"/>
    </ligand>
</feature>
<name>A0A4P7XEG0_9ALTE</name>
<dbReference type="Pfam" id="PF01926">
    <property type="entry name" value="MMR_HSR1"/>
    <property type="match status" value="1"/>
</dbReference>
<dbReference type="HAMAP" id="MF_00379">
    <property type="entry name" value="GTPase_MnmE"/>
    <property type="match status" value="1"/>
</dbReference>
<dbReference type="EC" id="3.6.-.-" evidence="10"/>
<evidence type="ECO:0000313" key="13">
    <source>
        <dbReference type="EMBL" id="QCF24472.1"/>
    </source>
</evidence>
<dbReference type="SUPFAM" id="SSF52540">
    <property type="entry name" value="P-loop containing nucleoside triphosphate hydrolases"/>
    <property type="match status" value="1"/>
</dbReference>
<evidence type="ECO:0000256" key="11">
    <source>
        <dbReference type="RuleBase" id="RU003313"/>
    </source>
</evidence>
<feature type="binding site" evidence="10">
    <location>
        <position position="227"/>
    </location>
    <ligand>
        <name>K(+)</name>
        <dbReference type="ChEBI" id="CHEBI:29103"/>
    </ligand>
</feature>
<evidence type="ECO:0000313" key="14">
    <source>
        <dbReference type="Proteomes" id="UP000298049"/>
    </source>
</evidence>
<feature type="binding site" evidence="10">
    <location>
        <position position="465"/>
    </location>
    <ligand>
        <name>(6S)-5-formyl-5,6,7,8-tetrahydrofolate</name>
        <dbReference type="ChEBI" id="CHEBI:57457"/>
    </ligand>
</feature>
<reference evidence="13 14" key="1">
    <citation type="submission" date="2018-07" db="EMBL/GenBank/DDBJ databases">
        <title>Marsedoiliclastica nanhaica gen. nov. sp. nov., a novel marine hydrocarbonoclastic bacterium isolated from an in-situ enriched hydrocarbon-degrading consortium in deep-sea sediment.</title>
        <authorList>
            <person name="Dong C."/>
            <person name="Ma T."/>
            <person name="Liu R."/>
            <person name="Shao Z."/>
        </authorList>
    </citation>
    <scope>NUCLEOTIDE SEQUENCE [LARGE SCALE GENOMIC DNA]</scope>
    <source>
        <strain evidence="14">soil36-7</strain>
    </source>
</reference>
<dbReference type="GO" id="GO:0005525">
    <property type="term" value="F:GTP binding"/>
    <property type="evidence" value="ECO:0007669"/>
    <property type="project" value="UniProtKB-UniRule"/>
</dbReference>
<dbReference type="Proteomes" id="UP000298049">
    <property type="component" value="Chromosome"/>
</dbReference>
<feature type="binding site" evidence="10">
    <location>
        <position position="248"/>
    </location>
    <ligand>
        <name>K(+)</name>
        <dbReference type="ChEBI" id="CHEBI:29103"/>
    </ligand>
</feature>
<feature type="binding site" evidence="10">
    <location>
        <position position="246"/>
    </location>
    <ligand>
        <name>K(+)</name>
        <dbReference type="ChEBI" id="CHEBI:29103"/>
    </ligand>
</feature>
<dbReference type="InterPro" id="IPR006073">
    <property type="entry name" value="GTP-bd"/>
</dbReference>
<dbReference type="InterPro" id="IPR004520">
    <property type="entry name" value="GTPase_MnmE"/>
</dbReference>
<keyword evidence="9 10" id="KW-0342">GTP-binding</keyword>
<dbReference type="NCBIfam" id="TIGR00450">
    <property type="entry name" value="mnmE_trmE_thdF"/>
    <property type="match status" value="1"/>
</dbReference>
<dbReference type="Pfam" id="PF12631">
    <property type="entry name" value="MnmE_helical"/>
    <property type="match status" value="1"/>
</dbReference>
<dbReference type="GO" id="GO:0002098">
    <property type="term" value="P:tRNA wobble uridine modification"/>
    <property type="evidence" value="ECO:0007669"/>
    <property type="project" value="TreeGrafter"/>
</dbReference>
<feature type="domain" description="TrmE-type G" evidence="12">
    <location>
        <begin position="217"/>
        <end position="388"/>
    </location>
</feature>
<comment type="function">
    <text evidence="10">Exhibits a very high intrinsic GTPase hydrolysis rate. Involved in the addition of a carboxymethylaminomethyl (cmnm) group at the wobble position (U34) of certain tRNAs, forming tRNA-cmnm(5)s(2)U34.</text>
</comment>
<organism evidence="13 14">
    <name type="scientific">Hydrocarboniclastica marina</name>
    <dbReference type="NCBI Taxonomy" id="2259620"/>
    <lineage>
        <taxon>Bacteria</taxon>
        <taxon>Pseudomonadati</taxon>
        <taxon>Pseudomonadota</taxon>
        <taxon>Gammaproteobacteria</taxon>
        <taxon>Alteromonadales</taxon>
        <taxon>Alteromonadaceae</taxon>
        <taxon>Hydrocarboniclastica</taxon>
    </lineage>
</organism>
<dbReference type="AlphaFoldDB" id="A0A4P7XEG0"/>
<feature type="binding site" evidence="10">
    <location>
        <position position="251"/>
    </location>
    <ligand>
        <name>K(+)</name>
        <dbReference type="ChEBI" id="CHEBI:29103"/>
    </ligand>
</feature>
<dbReference type="KEGG" id="hmi:soil367_00025"/>
<evidence type="ECO:0000256" key="10">
    <source>
        <dbReference type="HAMAP-Rule" id="MF_00379"/>
    </source>
</evidence>
<dbReference type="Pfam" id="PF10396">
    <property type="entry name" value="TrmE_N"/>
    <property type="match status" value="1"/>
</dbReference>
<feature type="binding site" evidence="10">
    <location>
        <begin position="271"/>
        <end position="274"/>
    </location>
    <ligand>
        <name>GTP</name>
        <dbReference type="ChEBI" id="CHEBI:37565"/>
    </ligand>
</feature>
<evidence type="ECO:0000256" key="6">
    <source>
        <dbReference type="ARBA" id="ARBA00022801"/>
    </source>
</evidence>
<dbReference type="GO" id="GO:0046872">
    <property type="term" value="F:metal ion binding"/>
    <property type="evidence" value="ECO:0007669"/>
    <property type="project" value="UniProtKB-KW"/>
</dbReference>
<dbReference type="InterPro" id="IPR027417">
    <property type="entry name" value="P-loop_NTPase"/>
</dbReference>
<dbReference type="GO" id="GO:0005829">
    <property type="term" value="C:cytosol"/>
    <property type="evidence" value="ECO:0007669"/>
    <property type="project" value="TreeGrafter"/>
</dbReference>
<comment type="similarity">
    <text evidence="1 10 11">Belongs to the TRAFAC class TrmE-Era-EngA-EngB-Septin-like GTPase superfamily. TrmE GTPase family.</text>
</comment>
<keyword evidence="5 10" id="KW-0547">Nucleotide-binding</keyword>
<dbReference type="GO" id="GO:0030488">
    <property type="term" value="P:tRNA methylation"/>
    <property type="evidence" value="ECO:0007669"/>
    <property type="project" value="TreeGrafter"/>
</dbReference>
<keyword evidence="3 10" id="KW-0819">tRNA processing</keyword>
<dbReference type="Gene3D" id="3.40.50.300">
    <property type="entry name" value="P-loop containing nucleotide triphosphate hydrolases"/>
    <property type="match status" value="1"/>
</dbReference>
<dbReference type="SUPFAM" id="SSF116878">
    <property type="entry name" value="TrmE connector domain"/>
    <property type="match status" value="1"/>
</dbReference>
<evidence type="ECO:0000256" key="5">
    <source>
        <dbReference type="ARBA" id="ARBA00022741"/>
    </source>
</evidence>
<keyword evidence="6 10" id="KW-0378">Hydrolase</keyword>
<keyword evidence="4 10" id="KW-0479">Metal-binding</keyword>
<dbReference type="RefSeq" id="WP_136545721.1">
    <property type="nucleotide sequence ID" value="NZ_CP031093.1"/>
</dbReference>
<dbReference type="CDD" id="cd14858">
    <property type="entry name" value="TrmE_N"/>
    <property type="match status" value="1"/>
</dbReference>
<evidence type="ECO:0000256" key="7">
    <source>
        <dbReference type="ARBA" id="ARBA00022842"/>
    </source>
</evidence>
<feature type="binding site" evidence="10">
    <location>
        <position position="231"/>
    </location>
    <ligand>
        <name>Mg(2+)</name>
        <dbReference type="ChEBI" id="CHEBI:18420"/>
    </ligand>
</feature>
<evidence type="ECO:0000256" key="2">
    <source>
        <dbReference type="ARBA" id="ARBA00022490"/>
    </source>
</evidence>
<dbReference type="FunFam" id="3.30.1360.120:FF:000001">
    <property type="entry name" value="tRNA modification GTPase MnmE"/>
    <property type="match status" value="1"/>
</dbReference>
<evidence type="ECO:0000256" key="4">
    <source>
        <dbReference type="ARBA" id="ARBA00022723"/>
    </source>
</evidence>
<comment type="subunit">
    <text evidence="10">Homodimer. Heterotetramer of two MnmE and two MnmG subunits.</text>
</comment>
<feature type="binding site" evidence="10">
    <location>
        <begin position="246"/>
        <end position="252"/>
    </location>
    <ligand>
        <name>GTP</name>
        <dbReference type="ChEBI" id="CHEBI:37565"/>
    </ligand>
</feature>
<dbReference type="GO" id="GO:0003924">
    <property type="term" value="F:GTPase activity"/>
    <property type="evidence" value="ECO:0007669"/>
    <property type="project" value="UniProtKB-UniRule"/>
</dbReference>
<gene>
    <name evidence="10" type="primary">mnmE</name>
    <name evidence="10" type="synonym">trmE</name>
    <name evidence="13" type="ORF">soil367_00025</name>
</gene>
<dbReference type="InterPro" id="IPR025867">
    <property type="entry name" value="MnmE_helical"/>
</dbReference>
<dbReference type="PANTHER" id="PTHR42714:SF2">
    <property type="entry name" value="TRNA MODIFICATION GTPASE GTPBP3, MITOCHONDRIAL"/>
    <property type="match status" value="1"/>
</dbReference>
<evidence type="ECO:0000256" key="1">
    <source>
        <dbReference type="ARBA" id="ARBA00011043"/>
    </source>
</evidence>
<comment type="caution">
    <text evidence="10">Lacks conserved residue(s) required for the propagation of feature annotation.</text>
</comment>
<dbReference type="Gene3D" id="1.20.120.430">
    <property type="entry name" value="tRNA modification GTPase MnmE domain 2"/>
    <property type="match status" value="1"/>
</dbReference>
<comment type="subcellular location">
    <subcellularLocation>
        <location evidence="10">Cytoplasm</location>
    </subcellularLocation>
</comment>
<dbReference type="PANTHER" id="PTHR42714">
    <property type="entry name" value="TRNA MODIFICATION GTPASE GTPBP3"/>
    <property type="match status" value="1"/>
</dbReference>
<dbReference type="InterPro" id="IPR018948">
    <property type="entry name" value="GTP-bd_TrmE_N"/>
</dbReference>
<keyword evidence="8 10" id="KW-0630">Potassium</keyword>
<keyword evidence="7 10" id="KW-0460">Magnesium</keyword>
<feature type="binding site" evidence="10">
    <location>
        <begin position="227"/>
        <end position="232"/>
    </location>
    <ligand>
        <name>GTP</name>
        <dbReference type="ChEBI" id="CHEBI:37565"/>
    </ligand>
</feature>
<dbReference type="InterPro" id="IPR027266">
    <property type="entry name" value="TrmE/GcvT-like"/>
</dbReference>
<feature type="binding site" evidence="10">
    <location>
        <position position="121"/>
    </location>
    <ligand>
        <name>(6S)-5-formyl-5,6,7,8-tetrahydrofolate</name>
        <dbReference type="ChEBI" id="CHEBI:57457"/>
    </ligand>
</feature>
<keyword evidence="2 10" id="KW-0963">Cytoplasm</keyword>